<evidence type="ECO:0000256" key="1">
    <source>
        <dbReference type="SAM" id="MobiDB-lite"/>
    </source>
</evidence>
<proteinExistence type="predicted"/>
<dbReference type="EMBL" id="WTVR01000065">
    <property type="protein sequence ID" value="NMF91095.1"/>
    <property type="molecule type" value="Genomic_DNA"/>
</dbReference>
<evidence type="ECO:0000313" key="2">
    <source>
        <dbReference type="EMBL" id="NMF91095.1"/>
    </source>
</evidence>
<protein>
    <submittedName>
        <fullName evidence="2">Uncharacterized protein</fullName>
    </submittedName>
</protein>
<dbReference type="RefSeq" id="WP_169208422.1">
    <property type="nucleotide sequence ID" value="NZ_CP059560.1"/>
</dbReference>
<evidence type="ECO:0000313" key="3">
    <source>
        <dbReference type="Proteomes" id="UP000652074"/>
    </source>
</evidence>
<organism evidence="2 3">
    <name type="scientific">Aromatoleum petrolei</name>
    <dbReference type="NCBI Taxonomy" id="76116"/>
    <lineage>
        <taxon>Bacteria</taxon>
        <taxon>Pseudomonadati</taxon>
        <taxon>Pseudomonadota</taxon>
        <taxon>Betaproteobacteria</taxon>
        <taxon>Rhodocyclales</taxon>
        <taxon>Rhodocyclaceae</taxon>
        <taxon>Aromatoleum</taxon>
    </lineage>
</organism>
<keyword evidence="3" id="KW-1185">Reference proteome</keyword>
<gene>
    <name evidence="2" type="ORF">GPA26_21780</name>
</gene>
<comment type="caution">
    <text evidence="2">The sequence shown here is derived from an EMBL/GenBank/DDBJ whole genome shotgun (WGS) entry which is preliminary data.</text>
</comment>
<feature type="region of interest" description="Disordered" evidence="1">
    <location>
        <begin position="1"/>
        <end position="27"/>
    </location>
</feature>
<accession>A0ABX1MXM7</accession>
<name>A0ABX1MXM7_9RHOO</name>
<reference evidence="2 3" key="1">
    <citation type="submission" date="2019-12" db="EMBL/GenBank/DDBJ databases">
        <title>Comparative genomics gives insights into the taxonomy of the Azoarcus-Aromatoleum group and reveals separate origins of nif in the plant-associated Azoarcus and non-plant-associated Aromatoleum sub-groups.</title>
        <authorList>
            <person name="Lafos M."/>
            <person name="Maluk M."/>
            <person name="Batista M."/>
            <person name="Junghare M."/>
            <person name="Carmona M."/>
            <person name="Faoro H."/>
            <person name="Cruz L.M."/>
            <person name="Battistoni F."/>
            <person name="De Souza E."/>
            <person name="Pedrosa F."/>
            <person name="Chen W.-M."/>
            <person name="Poole P.S."/>
            <person name="Dixon R.A."/>
            <person name="James E.K."/>
        </authorList>
    </citation>
    <scope>NUCLEOTIDE SEQUENCE [LARGE SCALE GENOMIC DNA]</scope>
    <source>
        <strain evidence="2 3">ToN1</strain>
    </source>
</reference>
<feature type="compositionally biased region" description="Basic and acidic residues" evidence="1">
    <location>
        <begin position="1"/>
        <end position="14"/>
    </location>
</feature>
<dbReference type="Proteomes" id="UP000652074">
    <property type="component" value="Unassembled WGS sequence"/>
</dbReference>
<sequence length="53" mass="5943">MRLRPEPEQREAAPLRHSPAAPDSRPNLRRRLSALRAGMKAAVRALRAKNTSN</sequence>